<dbReference type="Gene3D" id="2.60.120.400">
    <property type="entry name" value="Calcium-mediated lectin"/>
    <property type="match status" value="1"/>
</dbReference>
<protein>
    <recommendedName>
        <fullName evidence="3">Calcium-mediated lectin domain-containing protein</fullName>
    </recommendedName>
</protein>
<proteinExistence type="predicted"/>
<reference evidence="1 2" key="1">
    <citation type="submission" date="2021-05" db="EMBL/GenBank/DDBJ databases">
        <title>A Polyphasic approach of four new species of the genus Ohtaekwangia: Ohtaekwangia histidinii sp. nov., Ohtaekwangia cretensis sp. nov., Ohtaekwangia indiensis sp. nov., Ohtaekwangia reichenbachii sp. nov. from diverse environment.</title>
        <authorList>
            <person name="Octaviana S."/>
        </authorList>
    </citation>
    <scope>NUCLEOTIDE SEQUENCE [LARGE SCALE GENOMIC DNA]</scope>
    <source>
        <strain evidence="1 2">PWU5</strain>
    </source>
</reference>
<evidence type="ECO:0000313" key="2">
    <source>
        <dbReference type="Proteomes" id="UP001319080"/>
    </source>
</evidence>
<dbReference type="SUPFAM" id="SSF82026">
    <property type="entry name" value="Calcium-mediated lectin"/>
    <property type="match status" value="1"/>
</dbReference>
<organism evidence="1 2">
    <name type="scientific">Dawidia cretensis</name>
    <dbReference type="NCBI Taxonomy" id="2782350"/>
    <lineage>
        <taxon>Bacteria</taxon>
        <taxon>Pseudomonadati</taxon>
        <taxon>Bacteroidota</taxon>
        <taxon>Cytophagia</taxon>
        <taxon>Cytophagales</taxon>
        <taxon>Chryseotaleaceae</taxon>
        <taxon>Dawidia</taxon>
    </lineage>
</organism>
<evidence type="ECO:0008006" key="3">
    <source>
        <dbReference type="Google" id="ProtNLM"/>
    </source>
</evidence>
<name>A0AAP2E4Q1_9BACT</name>
<accession>A0AAP2E4Q1</accession>
<dbReference type="RefSeq" id="WP_254087323.1">
    <property type="nucleotide sequence ID" value="NZ_JAHESE010000040.1"/>
</dbReference>
<sequence length="119" mass="13244">MQYPTVFPGQKLVIKTSFSCAHENHISVRDFVSGNELFNSNSHFGNARQWEGPVNTSDQPMIYTIASAHKNTPPNGREPWYPSAERIVFAGPDSKIIGYEDGNDGDFNDAVATIVWLKV</sequence>
<gene>
    <name evidence="1" type="ORF">KK062_26155</name>
</gene>
<evidence type="ECO:0000313" key="1">
    <source>
        <dbReference type="EMBL" id="MBT1711752.1"/>
    </source>
</evidence>
<dbReference type="Proteomes" id="UP001319080">
    <property type="component" value="Unassembled WGS sequence"/>
</dbReference>
<dbReference type="InterPro" id="IPR036684">
    <property type="entry name" value="Ca_lectin_sf"/>
</dbReference>
<dbReference type="EMBL" id="JAHESE010000040">
    <property type="protein sequence ID" value="MBT1711752.1"/>
    <property type="molecule type" value="Genomic_DNA"/>
</dbReference>
<dbReference type="AlphaFoldDB" id="A0AAP2E4Q1"/>
<keyword evidence="2" id="KW-1185">Reference proteome</keyword>
<comment type="caution">
    <text evidence="1">The sequence shown here is derived from an EMBL/GenBank/DDBJ whole genome shotgun (WGS) entry which is preliminary data.</text>
</comment>